<dbReference type="AlphaFoldDB" id="A0ABC8EI35"/>
<protein>
    <submittedName>
        <fullName evidence="1">Uncharacterized protein</fullName>
    </submittedName>
</protein>
<geneLocation type="plasmid" evidence="1 2">
    <name>pKHSU-234311-028-2</name>
</geneLocation>
<evidence type="ECO:0000313" key="2">
    <source>
        <dbReference type="Proteomes" id="UP001321763"/>
    </source>
</evidence>
<reference evidence="1 2" key="1">
    <citation type="submission" date="2022-09" db="EMBL/GenBank/DDBJ databases">
        <title>complete genome sequences of Clostridium tetani str. KHSU-234311-028 isolated from soil.</title>
        <authorList>
            <person name="Sekizuka T."/>
            <person name="Shitada C."/>
            <person name="Takahashi M."/>
            <person name="Kuroda M."/>
        </authorList>
    </citation>
    <scope>NUCLEOTIDE SEQUENCE [LARGE SCALE GENOMIC DNA]</scope>
    <source>
        <strain evidence="1 2">KHSU-234311-028</strain>
        <plasmid evidence="1 2">pKHSU-234311-028-2</plasmid>
    </source>
</reference>
<gene>
    <name evidence="1" type="ORF">K234311028_p20180</name>
</gene>
<accession>A0ABC8EI35</accession>
<dbReference type="Proteomes" id="UP001321763">
    <property type="component" value="Plasmid pKHSU-234311-028-2"/>
</dbReference>
<sequence>MKSKDKIKKKILTIVNKLIDSADVAGNINYFEINIKHINGEINANLVNKYKEKVG</sequence>
<name>A0ABC8EI35_CLOTA</name>
<organism evidence="1 2">
    <name type="scientific">Clostridium tetani</name>
    <dbReference type="NCBI Taxonomy" id="1513"/>
    <lineage>
        <taxon>Bacteria</taxon>
        <taxon>Bacillati</taxon>
        <taxon>Bacillota</taxon>
        <taxon>Clostridia</taxon>
        <taxon>Eubacteriales</taxon>
        <taxon>Clostridiaceae</taxon>
        <taxon>Clostridium</taxon>
    </lineage>
</organism>
<dbReference type="EMBL" id="AP026820">
    <property type="protein sequence ID" value="BDR82535.1"/>
    <property type="molecule type" value="Genomic_DNA"/>
</dbReference>
<keyword evidence="1" id="KW-0614">Plasmid</keyword>
<proteinExistence type="predicted"/>
<dbReference type="RefSeq" id="WP_317725127.1">
    <property type="nucleotide sequence ID" value="NZ_AP026820.1"/>
</dbReference>
<evidence type="ECO:0000313" key="1">
    <source>
        <dbReference type="EMBL" id="BDR82535.1"/>
    </source>
</evidence>